<name>J0APS6_HELPX</name>
<dbReference type="AlphaFoldDB" id="J0APS6"/>
<reference evidence="1 2" key="1">
    <citation type="journal article" date="2013" name="Pathog. Dis.">
        <title>Genome sequences of 65 Helicobacter pylori strains isolated from asymptomatic individuals and patients with gastric cancer, peptic ulcer disease, or gastritis.</title>
        <authorList>
            <person name="Blanchard T.G."/>
            <person name="Czinn S.J."/>
            <person name="Correa P."/>
            <person name="Nakazawa T."/>
            <person name="Keelan M."/>
            <person name="Morningstar L."/>
            <person name="Santana-Cruz I."/>
            <person name="Maroo A."/>
            <person name="McCracken C."/>
            <person name="Shefchek K."/>
            <person name="Daugherty S."/>
            <person name="Song Y."/>
            <person name="Fraser C.M."/>
            <person name="Fricke W.F."/>
        </authorList>
    </citation>
    <scope>NUCLEOTIDE SEQUENCE [LARGE SCALE GENOMIC DNA]</scope>
    <source>
        <strain evidence="1 2">Hp H-24</strain>
    </source>
</reference>
<evidence type="ECO:0000313" key="2">
    <source>
        <dbReference type="Proteomes" id="UP000004761"/>
    </source>
</evidence>
<dbReference type="EMBL" id="AKOG01000003">
    <property type="protein sequence ID" value="EJB51698.1"/>
    <property type="molecule type" value="Genomic_DNA"/>
</dbReference>
<protein>
    <submittedName>
        <fullName evidence="1">Uncharacterized protein</fullName>
    </submittedName>
</protein>
<gene>
    <name evidence="1" type="ORF">HPHPH24_0791</name>
</gene>
<dbReference type="Proteomes" id="UP000004761">
    <property type="component" value="Unassembled WGS sequence"/>
</dbReference>
<accession>J0APS6</accession>
<organism evidence="1 2">
    <name type="scientific">Helicobacter pylori Hp H-24</name>
    <dbReference type="NCBI Taxonomy" id="992039"/>
    <lineage>
        <taxon>Bacteria</taxon>
        <taxon>Pseudomonadati</taxon>
        <taxon>Campylobacterota</taxon>
        <taxon>Epsilonproteobacteria</taxon>
        <taxon>Campylobacterales</taxon>
        <taxon>Helicobacteraceae</taxon>
        <taxon>Helicobacter</taxon>
    </lineage>
</organism>
<dbReference type="PATRIC" id="fig|992039.3.peg.764"/>
<evidence type="ECO:0000313" key="1">
    <source>
        <dbReference type="EMBL" id="EJB51698.1"/>
    </source>
</evidence>
<sequence>MKPKRRFLKNDEWYRKRKSEFGLPFCPIAQLQKIGLEIPKAWISRKNI</sequence>
<proteinExistence type="predicted"/>
<comment type="caution">
    <text evidence="1">The sequence shown here is derived from an EMBL/GenBank/DDBJ whole genome shotgun (WGS) entry which is preliminary data.</text>
</comment>